<keyword evidence="12 15" id="KW-1015">Disulfide bond</keyword>
<sequence>MKLSPVHLIGVFFVAGVQSQFTGCTAVAVTAIPSCAQSCFIDNAPSVGCGGFDFACQCEKEASFYAAIEGCVDSSCPSSVHQGVIDGASSVCECATGIAAGGSVGSMTASGTVSGIPPPTGSLPPATSAGSGTVIPPMTSSTSPGSGESEGFPTTSPSFFAKASDVSATHHQAGFSFGLLVLSILAPAVVVGVL</sequence>
<feature type="chain" id="PRO_5041204970" description="CFEM domain-containing protein" evidence="17">
    <location>
        <begin position="20"/>
        <end position="194"/>
    </location>
</feature>
<dbReference type="Proteomes" id="UP001174934">
    <property type="component" value="Unassembled WGS sequence"/>
</dbReference>
<keyword evidence="7" id="KW-0336">GPI-anchor</keyword>
<proteinExistence type="inferred from homology"/>
<protein>
    <recommendedName>
        <fullName evidence="18">CFEM domain-containing protein</fullName>
    </recommendedName>
</protein>
<evidence type="ECO:0000256" key="1">
    <source>
        <dbReference type="ARBA" id="ARBA00004609"/>
    </source>
</evidence>
<feature type="compositionally biased region" description="Low complexity" evidence="16">
    <location>
        <begin position="136"/>
        <end position="154"/>
    </location>
</feature>
<keyword evidence="6 15" id="KW-0349">Heme</keyword>
<evidence type="ECO:0000256" key="5">
    <source>
        <dbReference type="ARBA" id="ARBA00022525"/>
    </source>
</evidence>
<feature type="region of interest" description="Disordered" evidence="16">
    <location>
        <begin position="113"/>
        <end position="154"/>
    </location>
</feature>
<feature type="domain" description="CFEM" evidence="18">
    <location>
        <begin position="7"/>
        <end position="120"/>
    </location>
</feature>
<keyword evidence="5" id="KW-0964">Secreted</keyword>
<evidence type="ECO:0000256" key="12">
    <source>
        <dbReference type="ARBA" id="ARBA00023157"/>
    </source>
</evidence>
<evidence type="ECO:0000313" key="20">
    <source>
        <dbReference type="Proteomes" id="UP001174934"/>
    </source>
</evidence>
<keyword evidence="10 15" id="KW-0408">Iron</keyword>
<evidence type="ECO:0000256" key="4">
    <source>
        <dbReference type="ARBA" id="ARBA00022475"/>
    </source>
</evidence>
<evidence type="ECO:0000256" key="6">
    <source>
        <dbReference type="ARBA" id="ARBA00022617"/>
    </source>
</evidence>
<evidence type="ECO:0000256" key="3">
    <source>
        <dbReference type="ARBA" id="ARBA00010031"/>
    </source>
</evidence>
<name>A0AA39WMD9_9PEZI</name>
<evidence type="ECO:0000256" key="7">
    <source>
        <dbReference type="ARBA" id="ARBA00022622"/>
    </source>
</evidence>
<feature type="binding site" description="axial binding residue" evidence="15">
    <location>
        <position position="53"/>
    </location>
    <ligand>
        <name>heme</name>
        <dbReference type="ChEBI" id="CHEBI:30413"/>
    </ligand>
    <ligandPart>
        <name>Fe</name>
        <dbReference type="ChEBI" id="CHEBI:18248"/>
    </ligandPart>
</feature>
<feature type="disulfide bond" evidence="15">
    <location>
        <begin position="49"/>
        <end position="56"/>
    </location>
</feature>
<dbReference type="SMART" id="SM00747">
    <property type="entry name" value="CFEM"/>
    <property type="match status" value="1"/>
</dbReference>
<evidence type="ECO:0000256" key="2">
    <source>
        <dbReference type="ARBA" id="ARBA00004613"/>
    </source>
</evidence>
<evidence type="ECO:0000256" key="9">
    <source>
        <dbReference type="ARBA" id="ARBA00022729"/>
    </source>
</evidence>
<evidence type="ECO:0000256" key="13">
    <source>
        <dbReference type="ARBA" id="ARBA00023180"/>
    </source>
</evidence>
<keyword evidence="13" id="KW-0325">Glycoprotein</keyword>
<evidence type="ECO:0000256" key="17">
    <source>
        <dbReference type="SAM" id="SignalP"/>
    </source>
</evidence>
<dbReference type="GO" id="GO:0098552">
    <property type="term" value="C:side of membrane"/>
    <property type="evidence" value="ECO:0007669"/>
    <property type="project" value="UniProtKB-KW"/>
</dbReference>
<accession>A0AA39WMD9</accession>
<comment type="subcellular location">
    <subcellularLocation>
        <location evidence="1">Cell membrane</location>
        <topology evidence="1">Lipid-anchor</topology>
        <topology evidence="1">GPI-anchor</topology>
    </subcellularLocation>
    <subcellularLocation>
        <location evidence="2">Secreted</location>
    </subcellularLocation>
</comment>
<dbReference type="InterPro" id="IPR051735">
    <property type="entry name" value="CFEM_domain"/>
</dbReference>
<dbReference type="AlphaFoldDB" id="A0AA39WMD9"/>
<keyword evidence="4" id="KW-1003">Cell membrane</keyword>
<dbReference type="GO" id="GO:0046872">
    <property type="term" value="F:metal ion binding"/>
    <property type="evidence" value="ECO:0007669"/>
    <property type="project" value="UniProtKB-UniRule"/>
</dbReference>
<gene>
    <name evidence="19" type="ORF">B0T17DRAFT_618716</name>
</gene>
<dbReference type="PROSITE" id="PS52012">
    <property type="entry name" value="CFEM"/>
    <property type="match status" value="1"/>
</dbReference>
<feature type="signal peptide" evidence="17">
    <location>
        <begin position="1"/>
        <end position="19"/>
    </location>
</feature>
<evidence type="ECO:0000256" key="8">
    <source>
        <dbReference type="ARBA" id="ARBA00022723"/>
    </source>
</evidence>
<dbReference type="EMBL" id="JAULSR010000005">
    <property type="protein sequence ID" value="KAK0618084.1"/>
    <property type="molecule type" value="Genomic_DNA"/>
</dbReference>
<keyword evidence="20" id="KW-1185">Reference proteome</keyword>
<evidence type="ECO:0000256" key="10">
    <source>
        <dbReference type="ARBA" id="ARBA00023004"/>
    </source>
</evidence>
<dbReference type="GO" id="GO:0005576">
    <property type="term" value="C:extracellular region"/>
    <property type="evidence" value="ECO:0007669"/>
    <property type="project" value="UniProtKB-SubCell"/>
</dbReference>
<evidence type="ECO:0000256" key="14">
    <source>
        <dbReference type="ARBA" id="ARBA00023288"/>
    </source>
</evidence>
<dbReference type="InterPro" id="IPR008427">
    <property type="entry name" value="Extracellular_membr_CFEM_dom"/>
</dbReference>
<keyword evidence="8 15" id="KW-0479">Metal-binding</keyword>
<dbReference type="PANTHER" id="PTHR37928">
    <property type="entry name" value="CFEM DOMAIN PROTEIN (AFU_ORTHOLOGUE AFUA_6G14090)"/>
    <property type="match status" value="1"/>
</dbReference>
<comment type="caution">
    <text evidence="15">Lacks conserved residue(s) required for the propagation of feature annotation.</text>
</comment>
<reference evidence="19" key="1">
    <citation type="submission" date="2023-06" db="EMBL/GenBank/DDBJ databases">
        <title>Genome-scale phylogeny and comparative genomics of the fungal order Sordariales.</title>
        <authorList>
            <consortium name="Lawrence Berkeley National Laboratory"/>
            <person name="Hensen N."/>
            <person name="Bonometti L."/>
            <person name="Westerberg I."/>
            <person name="Brannstrom I.O."/>
            <person name="Guillou S."/>
            <person name="Cros-Aarteil S."/>
            <person name="Calhoun S."/>
            <person name="Haridas S."/>
            <person name="Kuo A."/>
            <person name="Mondo S."/>
            <person name="Pangilinan J."/>
            <person name="Riley R."/>
            <person name="LaButti K."/>
            <person name="Andreopoulos B."/>
            <person name="Lipzen A."/>
            <person name="Chen C."/>
            <person name="Yanf M."/>
            <person name="Daum C."/>
            <person name="Ng V."/>
            <person name="Clum A."/>
            <person name="Steindorff A."/>
            <person name="Ohm R."/>
            <person name="Martin F."/>
            <person name="Silar P."/>
            <person name="Natvig D."/>
            <person name="Lalanne C."/>
            <person name="Gautier V."/>
            <person name="Ament-velasquez S.L."/>
            <person name="Kruys A."/>
            <person name="Hutchinson M.I."/>
            <person name="Powell A.J."/>
            <person name="Barry K."/>
            <person name="Miller A.N."/>
            <person name="Grigoriev I.V."/>
            <person name="Debuchy R."/>
            <person name="Gladieux P."/>
            <person name="Thoren M.H."/>
            <person name="Johannesson H."/>
        </authorList>
    </citation>
    <scope>NUCLEOTIDE SEQUENCE</scope>
    <source>
        <strain evidence="19">SMH3391-2</strain>
    </source>
</reference>
<evidence type="ECO:0000256" key="16">
    <source>
        <dbReference type="SAM" id="MobiDB-lite"/>
    </source>
</evidence>
<keyword evidence="9 17" id="KW-0732">Signal</keyword>
<keyword evidence="11" id="KW-0472">Membrane</keyword>
<evidence type="ECO:0000313" key="19">
    <source>
        <dbReference type="EMBL" id="KAK0618084.1"/>
    </source>
</evidence>
<comment type="similarity">
    <text evidence="3">Belongs to the RBT5 family.</text>
</comment>
<keyword evidence="14" id="KW-0449">Lipoprotein</keyword>
<evidence type="ECO:0000259" key="18">
    <source>
        <dbReference type="PROSITE" id="PS52012"/>
    </source>
</evidence>
<evidence type="ECO:0000256" key="11">
    <source>
        <dbReference type="ARBA" id="ARBA00023136"/>
    </source>
</evidence>
<organism evidence="19 20">
    <name type="scientific">Bombardia bombarda</name>
    <dbReference type="NCBI Taxonomy" id="252184"/>
    <lineage>
        <taxon>Eukaryota</taxon>
        <taxon>Fungi</taxon>
        <taxon>Dikarya</taxon>
        <taxon>Ascomycota</taxon>
        <taxon>Pezizomycotina</taxon>
        <taxon>Sordariomycetes</taxon>
        <taxon>Sordariomycetidae</taxon>
        <taxon>Sordariales</taxon>
        <taxon>Lasiosphaeriaceae</taxon>
        <taxon>Bombardia</taxon>
    </lineage>
</organism>
<evidence type="ECO:0000256" key="15">
    <source>
        <dbReference type="PROSITE-ProRule" id="PRU01356"/>
    </source>
</evidence>
<comment type="caution">
    <text evidence="19">The sequence shown here is derived from an EMBL/GenBank/DDBJ whole genome shotgun (WGS) entry which is preliminary data.</text>
</comment>
<dbReference type="Pfam" id="PF05730">
    <property type="entry name" value="CFEM"/>
    <property type="match status" value="1"/>
</dbReference>
<dbReference type="GO" id="GO:0005886">
    <property type="term" value="C:plasma membrane"/>
    <property type="evidence" value="ECO:0007669"/>
    <property type="project" value="UniProtKB-SubCell"/>
</dbReference>
<dbReference type="PANTHER" id="PTHR37928:SF2">
    <property type="entry name" value="GPI ANCHORED CFEM DOMAIN PROTEIN (AFU_ORTHOLOGUE AFUA_6G10580)"/>
    <property type="match status" value="1"/>
</dbReference>